<evidence type="ECO:0000259" key="1">
    <source>
        <dbReference type="PROSITE" id="PS51733"/>
    </source>
</evidence>
<dbReference type="EMBL" id="JAQGEC010000090">
    <property type="protein sequence ID" value="MDR9892950.1"/>
    <property type="molecule type" value="Genomic_DNA"/>
</dbReference>
<dbReference type="SUPFAM" id="SSF55681">
    <property type="entry name" value="Class II aaRS and biotin synthetases"/>
    <property type="match status" value="1"/>
</dbReference>
<reference evidence="2" key="1">
    <citation type="submission" date="2022-12" db="EMBL/GenBank/DDBJ databases">
        <title>NDM-1 containing novel ST 2018 Pseudenterobacter timonensis.</title>
        <authorList>
            <person name="Halder G."/>
            <person name="Mandal S."/>
            <person name="Dutta S."/>
        </authorList>
    </citation>
    <scope>NUCLEOTIDE SEQUENCE</scope>
    <source>
        <strain evidence="2">CNCI147</strain>
    </source>
</reference>
<protein>
    <recommendedName>
        <fullName evidence="1">BPL/LPL catalytic domain-containing protein</fullName>
    </recommendedName>
</protein>
<accession>A0AAE4DRY5</accession>
<sequence length="85" mass="8941">MLSLSVVLPNDHPLAAVGLVESYRWLGQLIAAELGALCIPAEALAPAALPPSDGQLHWACFGGLSPWEVVVAGRKIAGLAQRRCR</sequence>
<dbReference type="Gene3D" id="3.30.930.10">
    <property type="entry name" value="Bira Bifunctional Protein, Domain 2"/>
    <property type="match status" value="1"/>
</dbReference>
<dbReference type="PROSITE" id="PS51733">
    <property type="entry name" value="BPL_LPL_CATALYTIC"/>
    <property type="match status" value="1"/>
</dbReference>
<dbReference type="InterPro" id="IPR045864">
    <property type="entry name" value="aa-tRNA-synth_II/BPL/LPL"/>
</dbReference>
<evidence type="ECO:0000313" key="3">
    <source>
        <dbReference type="Proteomes" id="UP001248822"/>
    </source>
</evidence>
<evidence type="ECO:0000313" key="2">
    <source>
        <dbReference type="EMBL" id="MDR9892950.1"/>
    </source>
</evidence>
<dbReference type="AlphaFoldDB" id="A0AAE4DRY5"/>
<feature type="non-terminal residue" evidence="2">
    <location>
        <position position="85"/>
    </location>
</feature>
<gene>
    <name evidence="2" type="ORF">O7047_22380</name>
</gene>
<name>A0AAE4DRY5_9ENTR</name>
<comment type="caution">
    <text evidence="2">The sequence shown here is derived from an EMBL/GenBank/DDBJ whole genome shotgun (WGS) entry which is preliminary data.</text>
</comment>
<dbReference type="RefSeq" id="WP_310827894.1">
    <property type="nucleotide sequence ID" value="NZ_JAQGEC010000090.1"/>
</dbReference>
<dbReference type="Proteomes" id="UP001248822">
    <property type="component" value="Unassembled WGS sequence"/>
</dbReference>
<proteinExistence type="predicted"/>
<feature type="domain" description="BPL/LPL catalytic" evidence="1">
    <location>
        <begin position="1"/>
        <end position="85"/>
    </location>
</feature>
<dbReference type="InterPro" id="IPR004143">
    <property type="entry name" value="BPL_LPL_catalytic"/>
</dbReference>
<organism evidence="2 3">
    <name type="scientific">Pseudenterobacter timonensis</name>
    <dbReference type="NCBI Taxonomy" id="1755099"/>
    <lineage>
        <taxon>Bacteria</taxon>
        <taxon>Pseudomonadati</taxon>
        <taxon>Pseudomonadota</taxon>
        <taxon>Gammaproteobacteria</taxon>
        <taxon>Enterobacterales</taxon>
        <taxon>Enterobacteriaceae</taxon>
        <taxon>Pseudenterobacter</taxon>
    </lineage>
</organism>